<dbReference type="SMART" id="SM00342">
    <property type="entry name" value="HTH_ARAC"/>
    <property type="match status" value="1"/>
</dbReference>
<dbReference type="Pfam" id="PF14525">
    <property type="entry name" value="AraC_binding_2"/>
    <property type="match status" value="1"/>
</dbReference>
<reference evidence="7" key="1">
    <citation type="journal article" date="2019" name="Int. J. Syst. Evol. Microbiol.">
        <title>The Global Catalogue of Microorganisms (GCM) 10K type strain sequencing project: providing services to taxonomists for standard genome sequencing and annotation.</title>
        <authorList>
            <consortium name="The Broad Institute Genomics Platform"/>
            <consortium name="The Broad Institute Genome Sequencing Center for Infectious Disease"/>
            <person name="Wu L."/>
            <person name="Ma J."/>
        </authorList>
    </citation>
    <scope>NUCLEOTIDE SEQUENCE [LARGE SCALE GENOMIC DNA]</scope>
    <source>
        <strain evidence="7">KCTC 5701</strain>
    </source>
</reference>
<dbReference type="InterPro" id="IPR035418">
    <property type="entry name" value="AraC-bd_2"/>
</dbReference>
<accession>A0ABW0WSL2</accession>
<keyword evidence="1" id="KW-0805">Transcription regulation</keyword>
<dbReference type="PANTHER" id="PTHR46796">
    <property type="entry name" value="HTH-TYPE TRANSCRIPTIONAL ACTIVATOR RHAS-RELATED"/>
    <property type="match status" value="1"/>
</dbReference>
<sequence length="331" mass="35978">MPEADRAREWERAVRRRLAPVKVTLPSGTAGFRGTLGSVDAGRLRLLSMRAAPLRLSLDDRPVPAAEDGGLALLVQQDGTGAIRQDGREDVVRPGQLALLDLDRPFALDQHTPFHLYALRLPGRSLGPSAPRVPHLTGRAIPASAGVAALLRPLATELASGATAFDDHVKERLAGHFADLVATLVDEQAAEHGDRAPDTPRAVLLASIRAHIETHLRDPALSPARVAEAHGISLRYLYVLFEAEDTTLHRLIQRRRIEECARELLRRARVSRTISAVARGWGFRNAAHFSRAFKAVYGCSPSEWRDTGVHNGPSPTPPPGEGPRDLSQLVP</sequence>
<dbReference type="SUPFAM" id="SSF46689">
    <property type="entry name" value="Homeodomain-like"/>
    <property type="match status" value="1"/>
</dbReference>
<dbReference type="InterPro" id="IPR018060">
    <property type="entry name" value="HTH_AraC"/>
</dbReference>
<keyword evidence="3" id="KW-0804">Transcription</keyword>
<dbReference type="InterPro" id="IPR020449">
    <property type="entry name" value="Tscrpt_reg_AraC-type_HTH"/>
</dbReference>
<dbReference type="PROSITE" id="PS01124">
    <property type="entry name" value="HTH_ARAC_FAMILY_2"/>
    <property type="match status" value="1"/>
</dbReference>
<feature type="domain" description="HTH araC/xylS-type" evidence="5">
    <location>
        <begin position="206"/>
        <end position="307"/>
    </location>
</feature>
<dbReference type="Gene3D" id="1.10.10.60">
    <property type="entry name" value="Homeodomain-like"/>
    <property type="match status" value="1"/>
</dbReference>
<comment type="caution">
    <text evidence="6">The sequence shown here is derived from an EMBL/GenBank/DDBJ whole genome shotgun (WGS) entry which is preliminary data.</text>
</comment>
<proteinExistence type="predicted"/>
<protein>
    <submittedName>
        <fullName evidence="6">Helix-turn-helix domain-containing protein</fullName>
    </submittedName>
</protein>
<keyword evidence="7" id="KW-1185">Reference proteome</keyword>
<dbReference type="PRINTS" id="PR00032">
    <property type="entry name" value="HTHARAC"/>
</dbReference>
<dbReference type="EMBL" id="JBHSOE010000078">
    <property type="protein sequence ID" value="MFC5659909.1"/>
    <property type="molecule type" value="Genomic_DNA"/>
</dbReference>
<organism evidence="6 7">
    <name type="scientific">Streptomyces nogalater</name>
    <dbReference type="NCBI Taxonomy" id="38314"/>
    <lineage>
        <taxon>Bacteria</taxon>
        <taxon>Bacillati</taxon>
        <taxon>Actinomycetota</taxon>
        <taxon>Actinomycetes</taxon>
        <taxon>Kitasatosporales</taxon>
        <taxon>Streptomycetaceae</taxon>
        <taxon>Streptomyces</taxon>
    </lineage>
</organism>
<dbReference type="PANTHER" id="PTHR46796:SF6">
    <property type="entry name" value="ARAC SUBFAMILY"/>
    <property type="match status" value="1"/>
</dbReference>
<evidence type="ECO:0000313" key="7">
    <source>
        <dbReference type="Proteomes" id="UP001596065"/>
    </source>
</evidence>
<evidence type="ECO:0000256" key="3">
    <source>
        <dbReference type="ARBA" id="ARBA00023163"/>
    </source>
</evidence>
<gene>
    <name evidence="6" type="ORF">ACFP3J_31110</name>
</gene>
<dbReference type="Pfam" id="PF12833">
    <property type="entry name" value="HTH_18"/>
    <property type="match status" value="1"/>
</dbReference>
<evidence type="ECO:0000259" key="5">
    <source>
        <dbReference type="PROSITE" id="PS01124"/>
    </source>
</evidence>
<dbReference type="Proteomes" id="UP001596065">
    <property type="component" value="Unassembled WGS sequence"/>
</dbReference>
<evidence type="ECO:0000256" key="4">
    <source>
        <dbReference type="SAM" id="MobiDB-lite"/>
    </source>
</evidence>
<evidence type="ECO:0000256" key="2">
    <source>
        <dbReference type="ARBA" id="ARBA00023125"/>
    </source>
</evidence>
<dbReference type="RefSeq" id="WP_344346503.1">
    <property type="nucleotide sequence ID" value="NZ_BAAASM010000004.1"/>
</dbReference>
<dbReference type="InterPro" id="IPR050204">
    <property type="entry name" value="AraC_XylS_family_regulators"/>
</dbReference>
<evidence type="ECO:0000313" key="6">
    <source>
        <dbReference type="EMBL" id="MFC5659909.1"/>
    </source>
</evidence>
<evidence type="ECO:0000256" key="1">
    <source>
        <dbReference type="ARBA" id="ARBA00023015"/>
    </source>
</evidence>
<name>A0ABW0WSL2_STRNO</name>
<feature type="region of interest" description="Disordered" evidence="4">
    <location>
        <begin position="307"/>
        <end position="331"/>
    </location>
</feature>
<keyword evidence="2" id="KW-0238">DNA-binding</keyword>
<dbReference type="InterPro" id="IPR009057">
    <property type="entry name" value="Homeodomain-like_sf"/>
</dbReference>